<feature type="transmembrane region" description="Helical" evidence="1">
    <location>
        <begin position="104"/>
        <end position="123"/>
    </location>
</feature>
<dbReference type="InterPro" id="IPR025597">
    <property type="entry name" value="DUF4345"/>
</dbReference>
<dbReference type="Pfam" id="PF14248">
    <property type="entry name" value="DUF4345"/>
    <property type="match status" value="1"/>
</dbReference>
<proteinExistence type="predicted"/>
<dbReference type="OrthoDB" id="7619515at2"/>
<organism evidence="2 3">
    <name type="scientific">Sphingobium phenoxybenzoativorans</name>
    <dbReference type="NCBI Taxonomy" id="1592790"/>
    <lineage>
        <taxon>Bacteria</taxon>
        <taxon>Pseudomonadati</taxon>
        <taxon>Pseudomonadota</taxon>
        <taxon>Alphaproteobacteria</taxon>
        <taxon>Sphingomonadales</taxon>
        <taxon>Sphingomonadaceae</taxon>
        <taxon>Sphingobium</taxon>
    </lineage>
</organism>
<accession>A0A975K7Z9</accession>
<protein>
    <submittedName>
        <fullName evidence="2">DUF4345 domain-containing protein</fullName>
    </submittedName>
</protein>
<dbReference type="KEGG" id="spph:KFK14_03165"/>
<evidence type="ECO:0000313" key="2">
    <source>
        <dbReference type="EMBL" id="QUT06481.1"/>
    </source>
</evidence>
<feature type="transmembrane region" description="Helical" evidence="1">
    <location>
        <begin position="80"/>
        <end position="98"/>
    </location>
</feature>
<evidence type="ECO:0000313" key="3">
    <source>
        <dbReference type="Proteomes" id="UP000681425"/>
    </source>
</evidence>
<feature type="transmembrane region" description="Helical" evidence="1">
    <location>
        <begin position="52"/>
        <end position="68"/>
    </location>
</feature>
<name>A0A975K7Z9_9SPHN</name>
<sequence>MKPHTEKRLLQSVVAIACVVPVAAGMAGLILGAEWFRGIEAPPIDLDSHLRYLSGILIAIGISFARCIPDIEIKTERFRLLCFLVICGGLARLVSMVIDGLPSEGHIFGLIMELGVVPLLMVWQGRLDRRFQTIVHPPRETPHPLLGKKKVSP</sequence>
<gene>
    <name evidence="2" type="ORF">KFK14_03165</name>
</gene>
<keyword evidence="1" id="KW-0812">Transmembrane</keyword>
<keyword evidence="1" id="KW-1133">Transmembrane helix</keyword>
<dbReference type="Proteomes" id="UP000681425">
    <property type="component" value="Chromosome"/>
</dbReference>
<keyword evidence="1" id="KW-0472">Membrane</keyword>
<evidence type="ECO:0000256" key="1">
    <source>
        <dbReference type="SAM" id="Phobius"/>
    </source>
</evidence>
<dbReference type="RefSeq" id="WP_070154415.1">
    <property type="nucleotide sequence ID" value="NZ_CP073910.1"/>
</dbReference>
<reference evidence="2" key="1">
    <citation type="submission" date="2021-04" db="EMBL/GenBank/DDBJ databases">
        <title>Isolation of p-tert-butylphenol degrading bacteria Sphingobium phenoxybenzoativorans Tas13 from active sludge.</title>
        <authorList>
            <person name="Li Y."/>
        </authorList>
    </citation>
    <scope>NUCLEOTIDE SEQUENCE</scope>
    <source>
        <strain evidence="2">Tas13</strain>
    </source>
</reference>
<keyword evidence="3" id="KW-1185">Reference proteome</keyword>
<feature type="transmembrane region" description="Helical" evidence="1">
    <location>
        <begin position="12"/>
        <end position="32"/>
    </location>
</feature>
<dbReference type="EMBL" id="CP073910">
    <property type="protein sequence ID" value="QUT06481.1"/>
    <property type="molecule type" value="Genomic_DNA"/>
</dbReference>
<dbReference type="AlphaFoldDB" id="A0A975K7Z9"/>